<dbReference type="Pfam" id="PF02900">
    <property type="entry name" value="LigB"/>
    <property type="match status" value="1"/>
</dbReference>
<dbReference type="Pfam" id="PF01871">
    <property type="entry name" value="AMMECR1"/>
    <property type="match status" value="1"/>
</dbReference>
<proteinExistence type="predicted"/>
<dbReference type="NCBIfam" id="TIGR00296">
    <property type="entry name" value="TIGR00296 family protein"/>
    <property type="match status" value="1"/>
</dbReference>
<dbReference type="Proteomes" id="UP000242329">
    <property type="component" value="Unassembled WGS sequence"/>
</dbReference>
<dbReference type="AlphaFoldDB" id="A0A1M5ME73"/>
<dbReference type="PANTHER" id="PTHR13016">
    <property type="entry name" value="AMMECR1 HOMOLOG"/>
    <property type="match status" value="1"/>
</dbReference>
<feature type="domain" description="AMMECR1" evidence="1">
    <location>
        <begin position="296"/>
        <end position="464"/>
    </location>
</feature>
<dbReference type="InterPro" id="IPR023473">
    <property type="entry name" value="AMMECR1"/>
</dbReference>
<dbReference type="InterPro" id="IPR027623">
    <property type="entry name" value="AmmeMemoSam_A"/>
</dbReference>
<organism evidence="2 3">
    <name type="scientific">Thermosyntropha lipolytica DSM 11003</name>
    <dbReference type="NCBI Taxonomy" id="1123382"/>
    <lineage>
        <taxon>Bacteria</taxon>
        <taxon>Bacillati</taxon>
        <taxon>Bacillota</taxon>
        <taxon>Clostridia</taxon>
        <taxon>Eubacteriales</taxon>
        <taxon>Syntrophomonadaceae</taxon>
        <taxon>Thermosyntropha</taxon>
    </lineage>
</organism>
<dbReference type="InterPro" id="IPR002733">
    <property type="entry name" value="AMMECR1_domain"/>
</dbReference>
<sequence>MLAYAALMPHPPIIIPEIGGENSRRIDNIAGSMENIGKDIRETGIDTLVFITPHGNVFADVLTCLALPHLYGDLRSFGCPGVKIEGENDRELLYELARMALEEGIDFFPVDEEKARKYRLSLQLDHGILVPLYFLKKAGIEKTRLLPISTGGLPLLKLYAFGQAIVKAAASIKRRIAIIASGDMSHRLKEDGPYGYHPQGPRFDRMIKEYLEKGDVEAILNIPEEVREEAGECGYRSLVIMLGALDGRDFTVKHVEYAGPFGVGYLTAGIIPGEKRESLLSRLKKEREELIKKRRENESMPVRWARQVIESYVKKGVIPELPPDLASLKKERKGAFVSLKKDGRLRGCIGTIFPCYDNLAEEIAYNAISAATRDPRFLPVEEDELEEIVYSVDVLEKPEPCTREDLDPKKYGVIVSKGNRKGLLLPDLEGVDTVEEQLKIALQKAGIGEDEDYRIERFTVTRYS</sequence>
<dbReference type="SUPFAM" id="SSF53213">
    <property type="entry name" value="LigB-like"/>
    <property type="match status" value="1"/>
</dbReference>
<protein>
    <submittedName>
        <fullName evidence="2">Uncharacterized protein, PH0010 family/AmmeMemoRadiSam system protein A/AmmeMemoRadiSam system protein B</fullName>
    </submittedName>
</protein>
<dbReference type="EMBL" id="FQWY01000011">
    <property type="protein sequence ID" value="SHG75472.1"/>
    <property type="molecule type" value="Genomic_DNA"/>
</dbReference>
<keyword evidence="3" id="KW-1185">Reference proteome</keyword>
<gene>
    <name evidence="2" type="ORF">SAMN02745221_00899</name>
</gene>
<dbReference type="NCBIfam" id="TIGR04335">
    <property type="entry name" value="AmmeMemoSam_A"/>
    <property type="match status" value="1"/>
</dbReference>
<dbReference type="SUPFAM" id="SSF143447">
    <property type="entry name" value="AMMECR1-like"/>
    <property type="match status" value="1"/>
</dbReference>
<evidence type="ECO:0000313" key="2">
    <source>
        <dbReference type="EMBL" id="SHG75472.1"/>
    </source>
</evidence>
<name>A0A1M5ME73_9FIRM</name>
<evidence type="ECO:0000259" key="1">
    <source>
        <dbReference type="PROSITE" id="PS51112"/>
    </source>
</evidence>
<dbReference type="CDD" id="cd07951">
    <property type="entry name" value="ED_3B_N_AMMECR1"/>
    <property type="match status" value="1"/>
</dbReference>
<dbReference type="GO" id="GO:0008198">
    <property type="term" value="F:ferrous iron binding"/>
    <property type="evidence" value="ECO:0007669"/>
    <property type="project" value="InterPro"/>
</dbReference>
<dbReference type="PANTHER" id="PTHR13016:SF0">
    <property type="entry name" value="AMME SYNDROME CANDIDATE GENE 1 PROTEIN"/>
    <property type="match status" value="1"/>
</dbReference>
<dbReference type="InterPro" id="IPR027485">
    <property type="entry name" value="AMMECR1_N"/>
</dbReference>
<evidence type="ECO:0000313" key="3">
    <source>
        <dbReference type="Proteomes" id="UP000242329"/>
    </source>
</evidence>
<dbReference type="RefSeq" id="WP_073090679.1">
    <property type="nucleotide sequence ID" value="NZ_FQWY01000011.1"/>
</dbReference>
<dbReference type="InterPro" id="IPR004183">
    <property type="entry name" value="Xdiol_dOase_suB"/>
</dbReference>
<reference evidence="3" key="1">
    <citation type="submission" date="2016-11" db="EMBL/GenBank/DDBJ databases">
        <authorList>
            <person name="Varghese N."/>
            <person name="Submissions S."/>
        </authorList>
    </citation>
    <scope>NUCLEOTIDE SEQUENCE [LARGE SCALE GENOMIC DNA]</scope>
    <source>
        <strain evidence="3">DSM 11003</strain>
    </source>
</reference>
<dbReference type="STRING" id="1123382.SAMN02745221_00899"/>
<dbReference type="Gene3D" id="3.30.700.20">
    <property type="entry name" value="Hypothetical protein ph0010, domain 1"/>
    <property type="match status" value="1"/>
</dbReference>
<dbReference type="Gene3D" id="3.40.830.10">
    <property type="entry name" value="LigB-like"/>
    <property type="match status" value="1"/>
</dbReference>
<dbReference type="GO" id="GO:0016702">
    <property type="term" value="F:oxidoreductase activity, acting on single donors with incorporation of molecular oxygen, incorporation of two atoms of oxygen"/>
    <property type="evidence" value="ECO:0007669"/>
    <property type="project" value="UniProtKB-ARBA"/>
</dbReference>
<dbReference type="PROSITE" id="PS51112">
    <property type="entry name" value="AMMECR1"/>
    <property type="match status" value="1"/>
</dbReference>
<dbReference type="InterPro" id="IPR036071">
    <property type="entry name" value="AMMECR1_dom_sf"/>
</dbReference>
<dbReference type="NCBIfam" id="TIGR04336">
    <property type="entry name" value="AmmeMemoSam_B"/>
    <property type="match status" value="1"/>
</dbReference>
<accession>A0A1M5ME73</accession>
<dbReference type="OrthoDB" id="159752at2"/>
<dbReference type="Gene3D" id="3.30.1490.150">
    <property type="entry name" value="Hypothetical protein ph0010, domain 2"/>
    <property type="match status" value="1"/>
</dbReference>